<dbReference type="InterPro" id="IPR050836">
    <property type="entry name" value="SDS22/Internalin_LRR"/>
</dbReference>
<dbReference type="STRING" id="329046.A0A1Y2B061"/>
<dbReference type="SMART" id="SM00369">
    <property type="entry name" value="LRR_TYP"/>
    <property type="match status" value="12"/>
</dbReference>
<name>A0A1Y2B061_9FUNG</name>
<dbReference type="Proteomes" id="UP000193642">
    <property type="component" value="Unassembled WGS sequence"/>
</dbReference>
<dbReference type="SUPFAM" id="SSF52075">
    <property type="entry name" value="Outer arm dynein light chain 1"/>
    <property type="match status" value="1"/>
</dbReference>
<dbReference type="SMART" id="SM00365">
    <property type="entry name" value="LRR_SD22"/>
    <property type="match status" value="15"/>
</dbReference>
<dbReference type="Pfam" id="PF13855">
    <property type="entry name" value="LRR_8"/>
    <property type="match status" value="2"/>
</dbReference>
<dbReference type="OrthoDB" id="266138at2759"/>
<keyword evidence="1" id="KW-0433">Leucine-rich repeat</keyword>
<evidence type="ECO:0000313" key="5">
    <source>
        <dbReference type="EMBL" id="ORY28114.1"/>
    </source>
</evidence>
<evidence type="ECO:0000259" key="4">
    <source>
        <dbReference type="SMART" id="SM00446"/>
    </source>
</evidence>
<feature type="compositionally biased region" description="Low complexity" evidence="3">
    <location>
        <begin position="51"/>
        <end position="65"/>
    </location>
</feature>
<keyword evidence="2" id="KW-0677">Repeat</keyword>
<feature type="region of interest" description="Disordered" evidence="3">
    <location>
        <begin position="1"/>
        <end position="85"/>
    </location>
</feature>
<evidence type="ECO:0000256" key="2">
    <source>
        <dbReference type="ARBA" id="ARBA00022737"/>
    </source>
</evidence>
<organism evidence="5 6">
    <name type="scientific">Rhizoclosmatium globosum</name>
    <dbReference type="NCBI Taxonomy" id="329046"/>
    <lineage>
        <taxon>Eukaryota</taxon>
        <taxon>Fungi</taxon>
        <taxon>Fungi incertae sedis</taxon>
        <taxon>Chytridiomycota</taxon>
        <taxon>Chytridiomycota incertae sedis</taxon>
        <taxon>Chytridiomycetes</taxon>
        <taxon>Chytridiales</taxon>
        <taxon>Chytriomycetaceae</taxon>
        <taxon>Rhizoclosmatium</taxon>
    </lineage>
</organism>
<dbReference type="SUPFAM" id="SSF52058">
    <property type="entry name" value="L domain-like"/>
    <property type="match status" value="2"/>
</dbReference>
<gene>
    <name evidence="5" type="ORF">BCR33DRAFT_725250</name>
</gene>
<feature type="domain" description="U2A'/phosphoprotein 32 family A C-terminal" evidence="4">
    <location>
        <begin position="1129"/>
        <end position="1147"/>
    </location>
</feature>
<dbReference type="SMART" id="SM00364">
    <property type="entry name" value="LRR_BAC"/>
    <property type="match status" value="6"/>
</dbReference>
<reference evidence="5 6" key="1">
    <citation type="submission" date="2016-07" db="EMBL/GenBank/DDBJ databases">
        <title>Pervasive Adenine N6-methylation of Active Genes in Fungi.</title>
        <authorList>
            <consortium name="DOE Joint Genome Institute"/>
            <person name="Mondo S.J."/>
            <person name="Dannebaum R.O."/>
            <person name="Kuo R.C."/>
            <person name="Labutti K."/>
            <person name="Haridas S."/>
            <person name="Kuo A."/>
            <person name="Salamov A."/>
            <person name="Ahrendt S.R."/>
            <person name="Lipzen A."/>
            <person name="Sullivan W."/>
            <person name="Andreopoulos W.B."/>
            <person name="Clum A."/>
            <person name="Lindquist E."/>
            <person name="Daum C."/>
            <person name="Ramamoorthy G.K."/>
            <person name="Gryganskyi A."/>
            <person name="Culley D."/>
            <person name="Magnuson J.K."/>
            <person name="James T.Y."/>
            <person name="O'Malley M.A."/>
            <person name="Stajich J.E."/>
            <person name="Spatafora J.W."/>
            <person name="Visel A."/>
            <person name="Grigoriev I.V."/>
        </authorList>
    </citation>
    <scope>NUCLEOTIDE SEQUENCE [LARGE SCALE GENOMIC DNA]</scope>
    <source>
        <strain evidence="5 6">JEL800</strain>
    </source>
</reference>
<keyword evidence="6" id="KW-1185">Reference proteome</keyword>
<dbReference type="Gene3D" id="3.80.10.10">
    <property type="entry name" value="Ribonuclease Inhibitor"/>
    <property type="match status" value="7"/>
</dbReference>
<dbReference type="InterPro" id="IPR003591">
    <property type="entry name" value="Leu-rich_rpt_typical-subtyp"/>
</dbReference>
<evidence type="ECO:0000256" key="3">
    <source>
        <dbReference type="SAM" id="MobiDB-lite"/>
    </source>
</evidence>
<evidence type="ECO:0000256" key="1">
    <source>
        <dbReference type="ARBA" id="ARBA00022614"/>
    </source>
</evidence>
<dbReference type="InterPro" id="IPR001611">
    <property type="entry name" value="Leu-rich_rpt"/>
</dbReference>
<comment type="caution">
    <text evidence="5">The sequence shown here is derived from an EMBL/GenBank/DDBJ whole genome shotgun (WGS) entry which is preliminary data.</text>
</comment>
<dbReference type="InterPro" id="IPR032675">
    <property type="entry name" value="LRR_dom_sf"/>
</dbReference>
<dbReference type="PANTHER" id="PTHR46652">
    <property type="entry name" value="LEUCINE-RICH REPEAT AND IQ DOMAIN-CONTAINING PROTEIN 1-RELATED"/>
    <property type="match status" value="1"/>
</dbReference>
<dbReference type="PROSITE" id="PS51450">
    <property type="entry name" value="LRR"/>
    <property type="match status" value="10"/>
</dbReference>
<dbReference type="InterPro" id="IPR003603">
    <property type="entry name" value="U2A'_phosphoprotein32A_C"/>
</dbReference>
<dbReference type="EMBL" id="MCGO01000097">
    <property type="protein sequence ID" value="ORY28114.1"/>
    <property type="molecule type" value="Genomic_DNA"/>
</dbReference>
<dbReference type="PANTHER" id="PTHR46652:SF3">
    <property type="entry name" value="LEUCINE-RICH REPEAT-CONTAINING PROTEIN 9"/>
    <property type="match status" value="1"/>
</dbReference>
<sequence length="1509" mass="170122">MASEQQHPTQVPNLETSLSSSDVIDPSRVSTIDLKPPSAADAVIQTPTSHKQTISGSSSSVTSKKNSAKTHHQVSAVAPESENEEEKAAKLKRVWMFRNDKDVINLCTNNGITEPTFVTKLKTVTRLEMCHFNYPNIVGLSPFAASLTTLCLVAQDVRSMVGLEECTGLEELWICETRISAICGLENCRKLKRLFLYSNKIKRIQGLETLENLETLWLSDNEITRIEKLRTLKSLKELHLGNNKISSIGESLNENMSLETLNISGNKLSSFRDILFLAILPSLTSLSLSDPNYADNPLCSLSNYQTHVIYHLPQLHILDTLDVTDESRRIISATVLKKRMYYNMRIRTIKRNTNFLIKMLQVRTDADAKQIEDVLVDLLKAEKVVQRMYDDLELPVQQQSEGGGKQGSSGVTQLEESRVRVRQLVDSKMKILDNFHQHKRDVVTQIIEQSDMAIRKLLMELETGGNVRFEDDQSNETWFEICESLVKSMILRSNHVSENKRIQIHRISKIHNRHLKNTFETKVKAMTEPLHSLEYICFQGVPFEGGAATEDIFQSVEHGFTANSSLESTPSGIQKTVLTPAFTNFLDFADSESREDRKKLRQAIILRTVANRCARISEDAARNGINLADYPNVDLFFYDLGPKSAQGDVPCRHYFVANKELATPEFFVEFSLECDLDRFTTKSEKLMLDIAYSNKLSQADMPTIVTEIAKKISENDDGSGMFDAFTMPVIEAQFPEVKRIGTLQGPPPIELTLDVLSKKAPANITHLNFSLYSKLPPMTTFRLFSSIRNLILSQCCLKEIPANLKYFQALEKLDLSFNEISTIANGLIDSASRLKELDLAGNQISLATDLALIQSTFVDLVTLDLRVNPVCKCKGYIPLLLGFGGLLKLDKLDGRRVDASVKHADTLSMILNKKVECATEGRVMKTWSDVYYEHSSTQQHLFRPLSVRTQSGYGSSAALNEYWRITGGAFDGHVFVVENITTLELDNCNLYNLDMLPIGLIHLRWASFRNNNIRDVSRLSLCPRLEELSLEDNEIESIDSLTSLAGLTKLDVSKNRISAVESAANFTSLMLLSLENNLIKSIKPFSKMNSLMEFYIGNNCISDLYNIFPLKELPRLIILDVTGNQVCQQNHYRMFTIFHLSRLKILDGASITPKEQASAKEIYLGKLTIELLGAKIGHFSFRNISELDLRNCKIREADCFVGSYANEFRNIRRLQFDSNQLSTLDAFAGLQGLRCLCLNNNRVEKLLSADLPAVVGLNGWRVDNMEFQRRNIFPNLEELHLGNNNISRIADLGLYRLGQLKRLYLQGNKITRIDGLEHMTTLVELVLDRNQIKSADPSSFLSLINLKELHIKENRLRSLSHFDCLPNLQYLFLNANRISEVIEIEKMKLPSLLEISLISNTITRKILYRVVAVLRFPQIVMIDGRDVNEDDRKRAEAYSMDQCLLRDETANMMKPAVSMGNVAGVNMSAAQVAQAKLPIRITSVVLDGLEMKLAANSSGFGSNSRILRE</sequence>
<proteinExistence type="predicted"/>
<dbReference type="Pfam" id="PF14580">
    <property type="entry name" value="LRR_9"/>
    <property type="match status" value="2"/>
</dbReference>
<accession>A0A1Y2B061</accession>
<evidence type="ECO:0000313" key="6">
    <source>
        <dbReference type="Proteomes" id="UP000193642"/>
    </source>
</evidence>
<feature type="compositionally biased region" description="Polar residues" evidence="3">
    <location>
        <begin position="1"/>
        <end position="22"/>
    </location>
</feature>
<dbReference type="InterPro" id="IPR025875">
    <property type="entry name" value="Leu-rich_rpt_4"/>
</dbReference>
<feature type="domain" description="U2A'/phosphoprotein 32 family A C-terminal" evidence="4">
    <location>
        <begin position="301"/>
        <end position="319"/>
    </location>
</feature>
<protein>
    <submittedName>
        <fullName evidence="5">L domain-like protein</fullName>
    </submittedName>
</protein>
<dbReference type="Pfam" id="PF12799">
    <property type="entry name" value="LRR_4"/>
    <property type="match status" value="1"/>
</dbReference>
<dbReference type="SMART" id="SM00446">
    <property type="entry name" value="LRRcap"/>
    <property type="match status" value="2"/>
</dbReference>